<feature type="transmembrane region" description="Helical" evidence="7">
    <location>
        <begin position="97"/>
        <end position="116"/>
    </location>
</feature>
<organism evidence="10 11">
    <name type="scientific">Cellulophaga geojensis KL-A</name>
    <dbReference type="NCBI Taxonomy" id="1328323"/>
    <lineage>
        <taxon>Bacteria</taxon>
        <taxon>Pseudomonadati</taxon>
        <taxon>Bacteroidota</taxon>
        <taxon>Flavobacteriia</taxon>
        <taxon>Flavobacteriales</taxon>
        <taxon>Flavobacteriaceae</taxon>
        <taxon>Cellulophaga</taxon>
    </lineage>
</organism>
<evidence type="ECO:0000313" key="11">
    <source>
        <dbReference type="Proteomes" id="UP000019275"/>
    </source>
</evidence>
<dbReference type="Proteomes" id="UP000019275">
    <property type="component" value="Unassembled WGS sequence"/>
</dbReference>
<feature type="domain" description="Peptidase S54 rhomboid" evidence="8">
    <location>
        <begin position="57"/>
        <end position="200"/>
    </location>
</feature>
<dbReference type="InterPro" id="IPR035952">
    <property type="entry name" value="Rhomboid-like_sf"/>
</dbReference>
<comment type="subcellular location">
    <subcellularLocation>
        <location evidence="1">Membrane</location>
        <topology evidence="1">Multi-pass membrane protein</topology>
    </subcellularLocation>
</comment>
<dbReference type="Pfam" id="PF01694">
    <property type="entry name" value="Rhomboid"/>
    <property type="match status" value="1"/>
</dbReference>
<dbReference type="Pfam" id="PF20216">
    <property type="entry name" value="DUF6576"/>
    <property type="match status" value="1"/>
</dbReference>
<evidence type="ECO:0000256" key="2">
    <source>
        <dbReference type="ARBA" id="ARBA00009045"/>
    </source>
</evidence>
<dbReference type="InterPro" id="IPR050925">
    <property type="entry name" value="Rhomboid_protease_S54"/>
</dbReference>
<evidence type="ECO:0000256" key="1">
    <source>
        <dbReference type="ARBA" id="ARBA00004141"/>
    </source>
</evidence>
<protein>
    <submittedName>
        <fullName evidence="10">Peptidase S54, rhomboid domain-containing protein</fullName>
    </submittedName>
</protein>
<proteinExistence type="inferred from homology"/>
<keyword evidence="4" id="KW-0378">Hydrolase</keyword>
<dbReference type="PANTHER" id="PTHR43731:SF14">
    <property type="entry name" value="PRESENILIN-ASSOCIATED RHOMBOID-LIKE PROTEIN, MITOCHONDRIAL"/>
    <property type="match status" value="1"/>
</dbReference>
<evidence type="ECO:0000256" key="6">
    <source>
        <dbReference type="ARBA" id="ARBA00023136"/>
    </source>
</evidence>
<dbReference type="InterPro" id="IPR022764">
    <property type="entry name" value="Peptidase_S54_rhomboid_dom"/>
</dbReference>
<name>A0ABN0RQM2_9FLAO</name>
<feature type="domain" description="DUF6576" evidence="9">
    <location>
        <begin position="254"/>
        <end position="286"/>
    </location>
</feature>
<dbReference type="Gene3D" id="1.20.1540.10">
    <property type="entry name" value="Rhomboid-like"/>
    <property type="match status" value="1"/>
</dbReference>
<gene>
    <name evidence="10" type="ORF">KLA_06232</name>
</gene>
<feature type="transmembrane region" description="Helical" evidence="7">
    <location>
        <begin position="159"/>
        <end position="176"/>
    </location>
</feature>
<feature type="transmembrane region" description="Helical" evidence="7">
    <location>
        <begin position="20"/>
        <end position="39"/>
    </location>
</feature>
<dbReference type="InterPro" id="IPR046483">
    <property type="entry name" value="DUF6576"/>
</dbReference>
<feature type="transmembrane region" description="Helical" evidence="7">
    <location>
        <begin position="59"/>
        <end position="85"/>
    </location>
</feature>
<reference evidence="10 11" key="1">
    <citation type="journal article" date="2014" name="Genome Announc.">
        <title>Draft Genome Sequence of the Carrageenan-Degrading Bacterium Cellulophaga sp. Strain KL-A, Isolated from Decaying Marine Algae.</title>
        <authorList>
            <person name="Shan D."/>
            <person name="Ying J."/>
            <person name="Li X."/>
            <person name="Gao Z."/>
            <person name="Wei G."/>
            <person name="Shao Z."/>
        </authorList>
    </citation>
    <scope>NUCLEOTIDE SEQUENCE [LARGE SCALE GENOMIC DNA]</scope>
    <source>
        <strain evidence="10 11">KL-A</strain>
    </source>
</reference>
<accession>A0ABN0RQM2</accession>
<keyword evidence="11" id="KW-1185">Reference proteome</keyword>
<dbReference type="PANTHER" id="PTHR43731">
    <property type="entry name" value="RHOMBOID PROTEASE"/>
    <property type="match status" value="1"/>
</dbReference>
<sequence>MNGDLKYQYARLNIAEKLIAINVVIFLLNLILVNLFRLPNIVNWFNLPENIGDFILQPWSIVTYSFFHSGFGHIFWNMLMLYFFGRTFLNLFDAKKFLNVYFLGVIVGGFLFMIGYNTIPALLNQNGVLIGASAGVTAILIYVCTYLPNQTVRLLIIDLKLWHLGVIIVVLDLLRLSNGQNVGGMLSHLGGAALGYFYAKQLMNGKDIGAGFGRFMDSIANLFRKDKKAPMKTVYKSAKPKSTTIGSTTANVDRKKADKQRKIDAILDKISKSGYESLSKEEKDFLFIAGKED</sequence>
<keyword evidence="3 7" id="KW-0812">Transmembrane</keyword>
<dbReference type="EMBL" id="ARZX01000005">
    <property type="protein sequence ID" value="EWH14246.1"/>
    <property type="molecule type" value="Genomic_DNA"/>
</dbReference>
<keyword evidence="5 7" id="KW-1133">Transmembrane helix</keyword>
<dbReference type="RefSeq" id="WP_034644585.1">
    <property type="nucleotide sequence ID" value="NZ_ARZX01000005.1"/>
</dbReference>
<feature type="transmembrane region" description="Helical" evidence="7">
    <location>
        <begin position="128"/>
        <end position="147"/>
    </location>
</feature>
<evidence type="ECO:0000259" key="8">
    <source>
        <dbReference type="Pfam" id="PF01694"/>
    </source>
</evidence>
<evidence type="ECO:0000313" key="10">
    <source>
        <dbReference type="EMBL" id="EWH14246.1"/>
    </source>
</evidence>
<evidence type="ECO:0000256" key="5">
    <source>
        <dbReference type="ARBA" id="ARBA00022989"/>
    </source>
</evidence>
<comment type="caution">
    <text evidence="10">The sequence shown here is derived from an EMBL/GenBank/DDBJ whole genome shotgun (WGS) entry which is preliminary data.</text>
</comment>
<evidence type="ECO:0000259" key="9">
    <source>
        <dbReference type="Pfam" id="PF20216"/>
    </source>
</evidence>
<evidence type="ECO:0000256" key="4">
    <source>
        <dbReference type="ARBA" id="ARBA00022801"/>
    </source>
</evidence>
<dbReference type="SUPFAM" id="SSF144091">
    <property type="entry name" value="Rhomboid-like"/>
    <property type="match status" value="1"/>
</dbReference>
<comment type="similarity">
    <text evidence="2">Belongs to the peptidase S54 family.</text>
</comment>
<keyword evidence="6 7" id="KW-0472">Membrane</keyword>
<evidence type="ECO:0000256" key="3">
    <source>
        <dbReference type="ARBA" id="ARBA00022692"/>
    </source>
</evidence>
<evidence type="ECO:0000256" key="7">
    <source>
        <dbReference type="SAM" id="Phobius"/>
    </source>
</evidence>